<name>A0ABW5ZVW2_9FLAO</name>
<protein>
    <submittedName>
        <fullName evidence="1">DUF4325 domain-containing protein</fullName>
    </submittedName>
</protein>
<dbReference type="EMBL" id="JBHUOS010000010">
    <property type="protein sequence ID" value="MFD2917062.1"/>
    <property type="molecule type" value="Genomic_DNA"/>
</dbReference>
<keyword evidence="2" id="KW-1185">Reference proteome</keyword>
<evidence type="ECO:0000313" key="1">
    <source>
        <dbReference type="EMBL" id="MFD2917062.1"/>
    </source>
</evidence>
<proteinExistence type="predicted"/>
<reference evidence="2" key="1">
    <citation type="journal article" date="2019" name="Int. J. Syst. Evol. Microbiol.">
        <title>The Global Catalogue of Microorganisms (GCM) 10K type strain sequencing project: providing services to taxonomists for standard genome sequencing and annotation.</title>
        <authorList>
            <consortium name="The Broad Institute Genomics Platform"/>
            <consortium name="The Broad Institute Genome Sequencing Center for Infectious Disease"/>
            <person name="Wu L."/>
            <person name="Ma J."/>
        </authorList>
    </citation>
    <scope>NUCLEOTIDE SEQUENCE [LARGE SCALE GENOMIC DNA]</scope>
    <source>
        <strain evidence="2">KCTC 32514</strain>
    </source>
</reference>
<dbReference type="Proteomes" id="UP001597548">
    <property type="component" value="Unassembled WGS sequence"/>
</dbReference>
<gene>
    <name evidence="1" type="ORF">ACFS29_15515</name>
</gene>
<comment type="caution">
    <text evidence="1">The sequence shown here is derived from an EMBL/GenBank/DDBJ whole genome shotgun (WGS) entry which is preliminary data.</text>
</comment>
<sequence length="96" mass="11000">MKNLILKDIVKNSSSNEEGIVLFNILQEACINHNKILLEIGSDISMSSSFLNTSIGEFLDQYGFLKFKETVQIKGSKLQFDRLNSYIVKYRELYTA</sequence>
<dbReference type="RefSeq" id="WP_194506096.1">
    <property type="nucleotide sequence ID" value="NZ_JADILU010000001.1"/>
</dbReference>
<accession>A0ABW5ZVW2</accession>
<evidence type="ECO:0000313" key="2">
    <source>
        <dbReference type="Proteomes" id="UP001597548"/>
    </source>
</evidence>
<organism evidence="1 2">
    <name type="scientific">Psychroserpens luteus</name>
    <dbReference type="NCBI Taxonomy" id="1434066"/>
    <lineage>
        <taxon>Bacteria</taxon>
        <taxon>Pseudomonadati</taxon>
        <taxon>Bacteroidota</taxon>
        <taxon>Flavobacteriia</taxon>
        <taxon>Flavobacteriales</taxon>
        <taxon>Flavobacteriaceae</taxon>
        <taxon>Psychroserpens</taxon>
    </lineage>
</organism>